<name>A0A1Y0EN26_9BURK</name>
<accession>A0A1Y0EN26</accession>
<dbReference type="KEGG" id="cser:CCO03_08520"/>
<sequence>MSKLTLPLEAGKKYVRRDGQIATLTKGPSPNFPFATTRPDGVVEALTPTGRWGFGEDNPADLVADYIEPAKTLGHLHAESMRLYAEDAAECAEPWTRWEVCLSGEWEELTVQPSWAPHFKYRRKPRTIRIGEFDVHPDNLIAAREQIEALFKGAA</sequence>
<dbReference type="RefSeq" id="WP_087279827.1">
    <property type="nucleotide sequence ID" value="NZ_CP021455.1"/>
</dbReference>
<organism evidence="1 2">
    <name type="scientific">Comamonas serinivorans</name>
    <dbReference type="NCBI Taxonomy" id="1082851"/>
    <lineage>
        <taxon>Bacteria</taxon>
        <taxon>Pseudomonadati</taxon>
        <taxon>Pseudomonadota</taxon>
        <taxon>Betaproteobacteria</taxon>
        <taxon>Burkholderiales</taxon>
        <taxon>Comamonadaceae</taxon>
        <taxon>Comamonas</taxon>
    </lineage>
</organism>
<reference evidence="1 2" key="1">
    <citation type="submission" date="2017-05" db="EMBL/GenBank/DDBJ databases">
        <authorList>
            <person name="Song R."/>
            <person name="Chenine A.L."/>
            <person name="Ruprecht R.M."/>
        </authorList>
    </citation>
    <scope>NUCLEOTIDE SEQUENCE [LARGE SCALE GENOMIC DNA]</scope>
    <source>
        <strain evidence="1 2">DSM 26136</strain>
    </source>
</reference>
<evidence type="ECO:0000313" key="1">
    <source>
        <dbReference type="EMBL" id="ARU04712.1"/>
    </source>
</evidence>
<keyword evidence="2" id="KW-1185">Reference proteome</keyword>
<dbReference type="OrthoDB" id="8611678at2"/>
<evidence type="ECO:0000313" key="2">
    <source>
        <dbReference type="Proteomes" id="UP000196138"/>
    </source>
</evidence>
<dbReference type="EMBL" id="CP021455">
    <property type="protein sequence ID" value="ARU04712.1"/>
    <property type="molecule type" value="Genomic_DNA"/>
</dbReference>
<dbReference type="AlphaFoldDB" id="A0A1Y0EN26"/>
<proteinExistence type="predicted"/>
<dbReference type="Proteomes" id="UP000196138">
    <property type="component" value="Chromosome"/>
</dbReference>
<protein>
    <submittedName>
        <fullName evidence="1">Uncharacterized protein</fullName>
    </submittedName>
</protein>
<gene>
    <name evidence="1" type="ORF">CCO03_08520</name>
</gene>